<reference evidence="2" key="1">
    <citation type="submission" date="2022-07" db="EMBL/GenBank/DDBJ databases">
        <authorList>
            <person name="Macas J."/>
            <person name="Novak P."/>
            <person name="Neumann P."/>
        </authorList>
    </citation>
    <scope>NUCLEOTIDE SEQUENCE</scope>
</reference>
<dbReference type="Proteomes" id="UP001152523">
    <property type="component" value="Unassembled WGS sequence"/>
</dbReference>
<evidence type="ECO:0000313" key="2">
    <source>
        <dbReference type="EMBL" id="CAH9098555.1"/>
    </source>
</evidence>
<organism evidence="2 3">
    <name type="scientific">Cuscuta epithymum</name>
    <dbReference type="NCBI Taxonomy" id="186058"/>
    <lineage>
        <taxon>Eukaryota</taxon>
        <taxon>Viridiplantae</taxon>
        <taxon>Streptophyta</taxon>
        <taxon>Embryophyta</taxon>
        <taxon>Tracheophyta</taxon>
        <taxon>Spermatophyta</taxon>
        <taxon>Magnoliopsida</taxon>
        <taxon>eudicotyledons</taxon>
        <taxon>Gunneridae</taxon>
        <taxon>Pentapetalae</taxon>
        <taxon>asterids</taxon>
        <taxon>lamiids</taxon>
        <taxon>Solanales</taxon>
        <taxon>Convolvulaceae</taxon>
        <taxon>Cuscuteae</taxon>
        <taxon>Cuscuta</taxon>
        <taxon>Cuscuta subgen. Cuscuta</taxon>
    </lineage>
</organism>
<evidence type="ECO:0000256" key="1">
    <source>
        <dbReference type="SAM" id="MobiDB-lite"/>
    </source>
</evidence>
<keyword evidence="3" id="KW-1185">Reference proteome</keyword>
<protein>
    <submittedName>
        <fullName evidence="2">Uncharacterized protein</fullName>
    </submittedName>
</protein>
<gene>
    <name evidence="2" type="ORF">CEPIT_LOCUS14479</name>
</gene>
<evidence type="ECO:0000313" key="3">
    <source>
        <dbReference type="Proteomes" id="UP001152523"/>
    </source>
</evidence>
<name>A0AAV0DCV1_9ASTE</name>
<dbReference type="EMBL" id="CAMAPF010000099">
    <property type="protein sequence ID" value="CAH9098555.1"/>
    <property type="molecule type" value="Genomic_DNA"/>
</dbReference>
<accession>A0AAV0DCV1</accession>
<feature type="compositionally biased region" description="Basic residues" evidence="1">
    <location>
        <begin position="85"/>
        <end position="102"/>
    </location>
</feature>
<comment type="caution">
    <text evidence="2">The sequence shown here is derived from an EMBL/GenBank/DDBJ whole genome shotgun (WGS) entry which is preliminary data.</text>
</comment>
<feature type="region of interest" description="Disordered" evidence="1">
    <location>
        <begin position="76"/>
        <end position="105"/>
    </location>
</feature>
<proteinExistence type="predicted"/>
<dbReference type="AlphaFoldDB" id="A0AAV0DCV1"/>
<sequence length="137" mass="15880">MMILCGQVRCRTMNSTFNLDTPEPRPAGQILQTEGASPTGAWRRTAAWHSRSLPRGAAGRQTTVNPFGWMTAVLGRHGEDTRTRGFQRREKKRKGKERKNKSRNNYNEFQEFLEADLDPEVWEKVDCWTARMLRELI</sequence>